<dbReference type="Gene3D" id="6.10.140.140">
    <property type="match status" value="1"/>
</dbReference>
<dbReference type="InterPro" id="IPR036051">
    <property type="entry name" value="KRAB_dom_sf"/>
</dbReference>
<sequence length="272" mass="30241">GVVTFHDVAAYFSAKDWLVLQDWQKELYKNVMREIHAALEGMGYKIINGDVLLKIKAEDQDKGPEPGPVCSAGISPDILMRVRHDEGEAEEEQDTSSPSIPGFDPDLSLWASKEDAGAPEEGKECTPPTDEDADVVSLSDPSFGSFREPLPGISTLYASTRPRPGKRKRRPPQRRSYEQTPAMDVDDGDKGDTKRRPHSDSPPAEQDDWMLHEKLLQCDLCERTFSQHHDPRETSLPCPQCGGTLHLLPNTAGLCHTMRHSDITYRLQGPVG</sequence>
<dbReference type="InterPro" id="IPR050169">
    <property type="entry name" value="Krueppel_C2H2_ZnF"/>
</dbReference>
<comment type="caution">
    <text evidence="3">The sequence shown here is derived from an EMBL/GenBank/DDBJ whole genome shotgun (WGS) entry which is preliminary data.</text>
</comment>
<evidence type="ECO:0000313" key="3">
    <source>
        <dbReference type="EMBL" id="KAG8541016.1"/>
    </source>
</evidence>
<gene>
    <name evidence="3" type="ORF">GDO81_029873</name>
</gene>
<name>A0AAV6YW97_ENGPU</name>
<dbReference type="PROSITE" id="PS50805">
    <property type="entry name" value="KRAB"/>
    <property type="match status" value="1"/>
</dbReference>
<reference evidence="3" key="1">
    <citation type="thesis" date="2020" institute="ProQuest LLC" country="789 East Eisenhower Parkway, Ann Arbor, MI, USA">
        <title>Comparative Genomics and Chromosome Evolution.</title>
        <authorList>
            <person name="Mudd A.B."/>
        </authorList>
    </citation>
    <scope>NUCLEOTIDE SEQUENCE</scope>
    <source>
        <strain evidence="3">237g6f4</strain>
        <tissue evidence="3">Blood</tissue>
    </source>
</reference>
<dbReference type="AlphaFoldDB" id="A0AAV6YW97"/>
<evidence type="ECO:0000313" key="4">
    <source>
        <dbReference type="Proteomes" id="UP000824782"/>
    </source>
</evidence>
<dbReference type="GO" id="GO:0006355">
    <property type="term" value="P:regulation of DNA-templated transcription"/>
    <property type="evidence" value="ECO:0007669"/>
    <property type="project" value="InterPro"/>
</dbReference>
<dbReference type="PANTHER" id="PTHR23232">
    <property type="entry name" value="KRAB DOMAIN C2H2 ZINC FINGER"/>
    <property type="match status" value="1"/>
</dbReference>
<keyword evidence="4" id="KW-1185">Reference proteome</keyword>
<protein>
    <recommendedName>
        <fullName evidence="2">KRAB domain-containing protein</fullName>
    </recommendedName>
</protein>
<feature type="compositionally biased region" description="Basic and acidic residues" evidence="1">
    <location>
        <begin position="112"/>
        <end position="124"/>
    </location>
</feature>
<dbReference type="PANTHER" id="PTHR23232:SF152">
    <property type="entry name" value="ZINC FINGER PROTEIN 182"/>
    <property type="match status" value="1"/>
</dbReference>
<dbReference type="SUPFAM" id="SSF109640">
    <property type="entry name" value="KRAB domain (Kruppel-associated box)"/>
    <property type="match status" value="1"/>
</dbReference>
<dbReference type="Proteomes" id="UP000824782">
    <property type="component" value="Unassembled WGS sequence"/>
</dbReference>
<evidence type="ECO:0000256" key="1">
    <source>
        <dbReference type="SAM" id="MobiDB-lite"/>
    </source>
</evidence>
<organism evidence="3 4">
    <name type="scientific">Engystomops pustulosus</name>
    <name type="common">Tungara frog</name>
    <name type="synonym">Physalaemus pustulosus</name>
    <dbReference type="NCBI Taxonomy" id="76066"/>
    <lineage>
        <taxon>Eukaryota</taxon>
        <taxon>Metazoa</taxon>
        <taxon>Chordata</taxon>
        <taxon>Craniata</taxon>
        <taxon>Vertebrata</taxon>
        <taxon>Euteleostomi</taxon>
        <taxon>Amphibia</taxon>
        <taxon>Batrachia</taxon>
        <taxon>Anura</taxon>
        <taxon>Neobatrachia</taxon>
        <taxon>Hyloidea</taxon>
        <taxon>Leptodactylidae</taxon>
        <taxon>Leiuperinae</taxon>
        <taxon>Engystomops</taxon>
    </lineage>
</organism>
<dbReference type="InterPro" id="IPR001909">
    <property type="entry name" value="KRAB"/>
</dbReference>
<feature type="non-terminal residue" evidence="3">
    <location>
        <position position="1"/>
    </location>
</feature>
<dbReference type="EMBL" id="WNYA01008665">
    <property type="protein sequence ID" value="KAG8541016.1"/>
    <property type="molecule type" value="Genomic_DNA"/>
</dbReference>
<feature type="compositionally biased region" description="Basic residues" evidence="1">
    <location>
        <begin position="163"/>
        <end position="173"/>
    </location>
</feature>
<feature type="domain" description="KRAB" evidence="2">
    <location>
        <begin position="3"/>
        <end position="74"/>
    </location>
</feature>
<evidence type="ECO:0000259" key="2">
    <source>
        <dbReference type="PROSITE" id="PS50805"/>
    </source>
</evidence>
<accession>A0AAV6YW97</accession>
<proteinExistence type="predicted"/>
<dbReference type="SMART" id="SM00349">
    <property type="entry name" value="KRAB"/>
    <property type="match status" value="1"/>
</dbReference>
<feature type="region of interest" description="Disordered" evidence="1">
    <location>
        <begin position="85"/>
        <end position="208"/>
    </location>
</feature>
<dbReference type="CDD" id="cd07765">
    <property type="entry name" value="KRAB_A-box"/>
    <property type="match status" value="1"/>
</dbReference>
<dbReference type="Pfam" id="PF01352">
    <property type="entry name" value="KRAB"/>
    <property type="match status" value="1"/>
</dbReference>